<dbReference type="EMBL" id="JROM01000021">
    <property type="protein sequence ID" value="KHE74373.1"/>
    <property type="molecule type" value="Genomic_DNA"/>
</dbReference>
<dbReference type="GO" id="GO:0003992">
    <property type="term" value="F:N2-acetyl-L-ornithine:2-oxoglutarate 5-aminotransferase activity"/>
    <property type="evidence" value="ECO:0007669"/>
    <property type="project" value="UniProtKB-UniRule"/>
</dbReference>
<dbReference type="Gene3D" id="3.90.1150.10">
    <property type="entry name" value="Aspartate Aminotransferase, domain 1"/>
    <property type="match status" value="1"/>
</dbReference>
<dbReference type="PROSITE" id="PS00600">
    <property type="entry name" value="AA_TRANSFER_CLASS_3"/>
    <property type="match status" value="1"/>
</dbReference>
<dbReference type="PANTHER" id="PTHR11986:SF79">
    <property type="entry name" value="ACETYLORNITHINE AMINOTRANSFERASE, MITOCHONDRIAL"/>
    <property type="match status" value="1"/>
</dbReference>
<keyword evidence="2 5" id="KW-0028">Amino-acid biosynthesis</keyword>
<dbReference type="FunFam" id="3.40.640.10:FF:000004">
    <property type="entry name" value="Acetylornithine aminotransferase"/>
    <property type="match status" value="1"/>
</dbReference>
<keyword evidence="5" id="KW-0055">Arginine biosynthesis</keyword>
<evidence type="ECO:0000256" key="3">
    <source>
        <dbReference type="ARBA" id="ARBA00022679"/>
    </source>
</evidence>
<dbReference type="AlphaFoldDB" id="A0A0B0DAE6"/>
<dbReference type="PANTHER" id="PTHR11986">
    <property type="entry name" value="AMINOTRANSFERASE CLASS III"/>
    <property type="match status" value="1"/>
</dbReference>
<dbReference type="Gene3D" id="3.40.640.10">
    <property type="entry name" value="Type I PLP-dependent aspartate aminotransferase-like (Major domain)"/>
    <property type="match status" value="1"/>
</dbReference>
<dbReference type="GO" id="GO:0042802">
    <property type="term" value="F:identical protein binding"/>
    <property type="evidence" value="ECO:0007669"/>
    <property type="project" value="TreeGrafter"/>
</dbReference>
<comment type="pathway">
    <text evidence="5">Amino-acid biosynthesis; L-arginine biosynthesis; N(2)-acetyl-L-ornithine from L-glutamate: step 4/4.</text>
</comment>
<feature type="binding site" evidence="5">
    <location>
        <position position="148"/>
    </location>
    <ligand>
        <name>N(2)-acetyl-L-ornithine</name>
        <dbReference type="ChEBI" id="CHEBI:57805"/>
    </ligand>
</feature>
<keyword evidence="3 5" id="KW-0808">Transferase</keyword>
<evidence type="ECO:0000256" key="1">
    <source>
        <dbReference type="ARBA" id="ARBA00022576"/>
    </source>
</evidence>
<dbReference type="STRING" id="223184.AS25_05840"/>
<dbReference type="Pfam" id="PF00202">
    <property type="entry name" value="Aminotran_3"/>
    <property type="match status" value="1"/>
</dbReference>
<dbReference type="InterPro" id="IPR050103">
    <property type="entry name" value="Class-III_PLP-dep_AT"/>
</dbReference>
<comment type="subcellular location">
    <subcellularLocation>
        <location evidence="5">Cytoplasm</location>
    </subcellularLocation>
</comment>
<dbReference type="GO" id="GO:0005737">
    <property type="term" value="C:cytoplasm"/>
    <property type="evidence" value="ECO:0007669"/>
    <property type="project" value="UniProtKB-SubCell"/>
</dbReference>
<feature type="binding site" evidence="5">
    <location>
        <position position="145"/>
    </location>
    <ligand>
        <name>pyridoxal 5'-phosphate</name>
        <dbReference type="ChEBI" id="CHEBI:597326"/>
    </ligand>
</feature>
<organism evidence="6 7">
    <name type="scientific">Kocuria marina</name>
    <dbReference type="NCBI Taxonomy" id="223184"/>
    <lineage>
        <taxon>Bacteria</taxon>
        <taxon>Bacillati</taxon>
        <taxon>Actinomycetota</taxon>
        <taxon>Actinomycetes</taxon>
        <taxon>Micrococcales</taxon>
        <taxon>Micrococcaceae</taxon>
        <taxon>Kocuria</taxon>
    </lineage>
</organism>
<dbReference type="InterPro" id="IPR015422">
    <property type="entry name" value="PyrdxlP-dep_Trfase_small"/>
</dbReference>
<accession>A0A0B0DAE6</accession>
<evidence type="ECO:0000313" key="7">
    <source>
        <dbReference type="Proteomes" id="UP000030664"/>
    </source>
</evidence>
<evidence type="ECO:0000313" key="6">
    <source>
        <dbReference type="EMBL" id="KHE74373.1"/>
    </source>
</evidence>
<evidence type="ECO:0000256" key="4">
    <source>
        <dbReference type="ARBA" id="ARBA00022898"/>
    </source>
</evidence>
<gene>
    <name evidence="5 6" type="primary">argD</name>
    <name evidence="6" type="ORF">AS25_05840</name>
</gene>
<dbReference type="SUPFAM" id="SSF53383">
    <property type="entry name" value="PLP-dependent transferases"/>
    <property type="match status" value="1"/>
</dbReference>
<feature type="binding site" evidence="5">
    <location>
        <begin position="229"/>
        <end position="232"/>
    </location>
    <ligand>
        <name>pyridoxal 5'-phosphate</name>
        <dbReference type="ChEBI" id="CHEBI:597326"/>
    </ligand>
</feature>
<comment type="caution">
    <text evidence="6">The sequence shown here is derived from an EMBL/GenBank/DDBJ whole genome shotgun (WGS) entry which is preliminary data.</text>
</comment>
<evidence type="ECO:0000256" key="5">
    <source>
        <dbReference type="HAMAP-Rule" id="MF_01107"/>
    </source>
</evidence>
<dbReference type="InterPro" id="IPR015424">
    <property type="entry name" value="PyrdxlP-dep_Trfase"/>
</dbReference>
<keyword evidence="4 5" id="KW-0663">Pyridoxal phosphate</keyword>
<comment type="similarity">
    <text evidence="5">Belongs to the class-III pyridoxal-phosphate-dependent aminotransferase family. ArgD subfamily.</text>
</comment>
<dbReference type="InterPro" id="IPR049704">
    <property type="entry name" value="Aminotrans_3_PPA_site"/>
</dbReference>
<name>A0A0B0DAE6_9MICC</name>
<dbReference type="UniPathway" id="UPA00068">
    <property type="reaction ID" value="UER00109"/>
</dbReference>
<dbReference type="CDD" id="cd00610">
    <property type="entry name" value="OAT_like"/>
    <property type="match status" value="1"/>
</dbReference>
<dbReference type="InterPro" id="IPR004636">
    <property type="entry name" value="AcOrn/SuccOrn_fam"/>
</dbReference>
<comment type="cofactor">
    <cofactor evidence="5">
        <name>pyridoxal 5'-phosphate</name>
        <dbReference type="ChEBI" id="CHEBI:597326"/>
    </cofactor>
    <text evidence="5">Binds 1 pyridoxal phosphate per subunit.</text>
</comment>
<dbReference type="GO" id="GO:0006526">
    <property type="term" value="P:L-arginine biosynthetic process"/>
    <property type="evidence" value="ECO:0007669"/>
    <property type="project" value="UniProtKB-UniRule"/>
</dbReference>
<dbReference type="GO" id="GO:0030170">
    <property type="term" value="F:pyridoxal phosphate binding"/>
    <property type="evidence" value="ECO:0007669"/>
    <property type="project" value="InterPro"/>
</dbReference>
<feature type="binding site" evidence="5">
    <location>
        <position position="291"/>
    </location>
    <ligand>
        <name>pyridoxal 5'-phosphate</name>
        <dbReference type="ChEBI" id="CHEBI:597326"/>
    </ligand>
</feature>
<dbReference type="HAMAP" id="MF_01107">
    <property type="entry name" value="ArgD_aminotrans_3"/>
    <property type="match status" value="1"/>
</dbReference>
<dbReference type="PIRSF" id="PIRSF000521">
    <property type="entry name" value="Transaminase_4ab_Lys_Orn"/>
    <property type="match status" value="1"/>
</dbReference>
<comment type="subunit">
    <text evidence="5">Homodimer.</text>
</comment>
<dbReference type="NCBIfam" id="NF002874">
    <property type="entry name" value="PRK03244.1"/>
    <property type="match status" value="1"/>
</dbReference>
<feature type="binding site" evidence="5">
    <location>
        <position position="290"/>
    </location>
    <ligand>
        <name>N(2)-acetyl-L-ornithine</name>
        <dbReference type="ChEBI" id="CHEBI:57805"/>
    </ligand>
</feature>
<evidence type="ECO:0000256" key="2">
    <source>
        <dbReference type="ARBA" id="ARBA00022605"/>
    </source>
</evidence>
<comment type="caution">
    <text evidence="5">Lacks conserved residue(s) required for the propagation of feature annotation.</text>
</comment>
<comment type="catalytic activity">
    <reaction evidence="5">
        <text>N(2)-acetyl-L-ornithine + 2-oxoglutarate = N-acetyl-L-glutamate 5-semialdehyde + L-glutamate</text>
        <dbReference type="Rhea" id="RHEA:18049"/>
        <dbReference type="ChEBI" id="CHEBI:16810"/>
        <dbReference type="ChEBI" id="CHEBI:29123"/>
        <dbReference type="ChEBI" id="CHEBI:29985"/>
        <dbReference type="ChEBI" id="CHEBI:57805"/>
        <dbReference type="EC" id="2.6.1.11"/>
    </reaction>
</comment>
<dbReference type="InterPro" id="IPR005814">
    <property type="entry name" value="Aminotrans_3"/>
</dbReference>
<sequence length="420" mass="43787">MSNQDELLGDYKEHLLGVFGDPSLVLVSGEGVYVTDANDKRYLDLLAGIAVNALGHAHQAWVRAVSEQAGTLAHISNLFTSPGSIHLAEKLLKVTGAPEGSHVFFANSGSEANEAAFKLARRHGRAHPDAQGQPRTRVLALENSFHGRTMGSLALTAKAAYREPFEPLPAGVTHIPATAEALERELDDTVSAVIVEPVQGEAGVHGLPEGFLALARRLTREHGALLIVDEVQSGMGRTGAWLAATAQLPEGEFPDAVTFAKGLGGGFPVGAMLTAGPEVSALLGAGQHGTTFGGNPLAMAAGLATVTTLENENLLDNARDVGAHLAQRLREVPGVGEVRQYGLLIGVDLVAENAEDAENAGATGDPVAQRVVAAAREAGFILNATGPTTLRLAPPLIITAEQADTFVEALPQLLDTVRAR</sequence>
<dbReference type="RefSeq" id="WP_035963247.1">
    <property type="nucleotide sequence ID" value="NZ_JROM01000021.1"/>
</dbReference>
<protein>
    <recommendedName>
        <fullName evidence="5">Acetylornithine aminotransferase</fullName>
        <shortName evidence="5">ACOAT</shortName>
        <ecNumber evidence="5">2.6.1.11</ecNumber>
    </recommendedName>
</protein>
<keyword evidence="1 5" id="KW-0032">Aminotransferase</keyword>
<keyword evidence="5" id="KW-0963">Cytoplasm</keyword>
<dbReference type="InterPro" id="IPR015421">
    <property type="entry name" value="PyrdxlP-dep_Trfase_major"/>
</dbReference>
<dbReference type="eggNOG" id="COG4992">
    <property type="taxonomic scope" value="Bacteria"/>
</dbReference>
<feature type="modified residue" description="N6-(pyridoxal phosphate)lysine" evidence="5">
    <location>
        <position position="261"/>
    </location>
</feature>
<reference evidence="6 7" key="1">
    <citation type="submission" date="2014-09" db="EMBL/GenBank/DDBJ databases">
        <title>High-quality draft genome sequence of Kocuria marina SO9-6, an actinobacterium isolated from a copper mine.</title>
        <authorList>
            <person name="Castro D.B."/>
            <person name="Pereira L.B."/>
            <person name="Silva M.V."/>
            <person name="Silva B.P."/>
            <person name="Zanardi B.R."/>
            <person name="Carlos C."/>
            <person name="Belgini D.R."/>
            <person name="Limache E.G."/>
            <person name="Lacerda G.V."/>
            <person name="Nery M.B."/>
            <person name="Gomes M.B."/>
            <person name="Souza S."/>
            <person name="Silva T.M."/>
            <person name="Rodrigues V.D."/>
            <person name="Paulino L.C."/>
            <person name="Vicentini R."/>
            <person name="Ferraz L.F."/>
            <person name="Ottoboni L.M."/>
        </authorList>
    </citation>
    <scope>NUCLEOTIDE SEQUENCE [LARGE SCALE GENOMIC DNA]</scope>
    <source>
        <strain evidence="6 7">SO9-6</strain>
    </source>
</reference>
<dbReference type="EC" id="2.6.1.11" evidence="5"/>
<proteinExistence type="inferred from homology"/>
<comment type="miscellaneous">
    <text evidence="5">May also have succinyldiaminopimelate aminotransferase activity, thus carrying out the corresponding step in lysine biosynthesis.</text>
</comment>
<dbReference type="Proteomes" id="UP000030664">
    <property type="component" value="Unassembled WGS sequence"/>
</dbReference>